<dbReference type="InterPro" id="IPR025410">
    <property type="entry name" value="Lant_dehyd"/>
</dbReference>
<feature type="binding site" evidence="1">
    <location>
        <position position="841"/>
    </location>
    <ligand>
        <name>Zn(2+)</name>
        <dbReference type="ChEBI" id="CHEBI:29105"/>
    </ligand>
</feature>
<feature type="binding site" evidence="1">
    <location>
        <position position="840"/>
    </location>
    <ligand>
        <name>Zn(2+)</name>
        <dbReference type="ChEBI" id="CHEBI:29105"/>
    </ligand>
</feature>
<dbReference type="Pfam" id="PF13575">
    <property type="entry name" value="DUF4135"/>
    <property type="match status" value="1"/>
</dbReference>
<gene>
    <name evidence="3" type="ORF">DL07_11055</name>
    <name evidence="4" type="ORF">PNU26_06595</name>
</gene>
<dbReference type="NCBIfam" id="TIGR03897">
    <property type="entry name" value="lanti_2_LanM"/>
    <property type="match status" value="1"/>
</dbReference>
<keyword evidence="1" id="KW-0479">Metal-binding</keyword>
<evidence type="ECO:0000313" key="4">
    <source>
        <dbReference type="EMBL" id="MDB8614065.1"/>
    </source>
</evidence>
<name>A0A074INJ4_STRSL</name>
<dbReference type="Proteomes" id="UP000027855">
    <property type="component" value="Unassembled WGS sequence"/>
</dbReference>
<feature type="domain" description="Lantibiotic biosynthesis protein dehydration" evidence="2">
    <location>
        <begin position="92"/>
        <end position="463"/>
    </location>
</feature>
<dbReference type="Proteomes" id="UP001210204">
    <property type="component" value="Unassembled WGS sequence"/>
</dbReference>
<evidence type="ECO:0000256" key="1">
    <source>
        <dbReference type="PIRSR" id="PIRSR607822-1"/>
    </source>
</evidence>
<organism evidence="3 5">
    <name type="scientific">Streptococcus salivarius</name>
    <dbReference type="NCBI Taxonomy" id="1304"/>
    <lineage>
        <taxon>Bacteria</taxon>
        <taxon>Bacillati</taxon>
        <taxon>Bacillota</taxon>
        <taxon>Bacilli</taxon>
        <taxon>Lactobacillales</taxon>
        <taxon>Streptococcaceae</taxon>
        <taxon>Streptococcus</taxon>
    </lineage>
</organism>
<keyword evidence="1" id="KW-0862">Zinc</keyword>
<reference evidence="4" key="2">
    <citation type="submission" date="2023-01" db="EMBL/GenBank/DDBJ databases">
        <title>Human gut microbiome strain richness.</title>
        <authorList>
            <person name="Chen-Liaw A."/>
        </authorList>
    </citation>
    <scope>NUCLEOTIDE SEQUENCE</scope>
    <source>
        <strain evidence="4">1001095st1_G4_1001095IJ_161003</strain>
    </source>
</reference>
<reference evidence="3 5" key="1">
    <citation type="submission" date="2014-04" db="EMBL/GenBank/DDBJ databases">
        <title>Variable characteristics of bacteriocin-producing Streptococcus salivarius strains isolated from Malaysian subjects.</title>
        <authorList>
            <person name="Philip K."/>
            <person name="Barbour A."/>
        </authorList>
    </citation>
    <scope>NUCLEOTIDE SEQUENCE [LARGE SCALE GENOMIC DNA]</scope>
    <source>
        <strain evidence="3 5">NU10</strain>
    </source>
</reference>
<dbReference type="PRINTS" id="PR01950">
    <property type="entry name" value="LANCSUPER"/>
</dbReference>
<evidence type="ECO:0000313" key="3">
    <source>
        <dbReference type="EMBL" id="KEO45848.1"/>
    </source>
</evidence>
<dbReference type="GO" id="GO:0046872">
    <property type="term" value="F:metal ion binding"/>
    <property type="evidence" value="ECO:0007669"/>
    <property type="project" value="UniProtKB-KW"/>
</dbReference>
<dbReference type="AlphaFoldDB" id="A0A074INJ4"/>
<dbReference type="InterPro" id="IPR017146">
    <property type="entry name" value="Lanti_2_LanM"/>
</dbReference>
<dbReference type="PIRSF" id="PIRSF037228">
    <property type="entry name" value="Lant_mod_RumM"/>
    <property type="match status" value="1"/>
</dbReference>
<dbReference type="CDD" id="cd04792">
    <property type="entry name" value="LanM-like"/>
    <property type="match status" value="1"/>
</dbReference>
<protein>
    <submittedName>
        <fullName evidence="3">Lantibiotic modifying protein</fullName>
    </submittedName>
    <submittedName>
        <fullName evidence="4">Type 2 lanthipeptide synthetase LanM family protein</fullName>
    </submittedName>
</protein>
<dbReference type="EMBL" id="JAQMJT010000006">
    <property type="protein sequence ID" value="MDB8614065.1"/>
    <property type="molecule type" value="Genomic_DNA"/>
</dbReference>
<feature type="binding site" evidence="1">
    <location>
        <position position="785"/>
    </location>
    <ligand>
        <name>Zn(2+)</name>
        <dbReference type="ChEBI" id="CHEBI:29105"/>
    </ligand>
</feature>
<dbReference type="SMART" id="SM01260">
    <property type="entry name" value="LANC_like"/>
    <property type="match status" value="1"/>
</dbReference>
<evidence type="ECO:0000259" key="2">
    <source>
        <dbReference type="Pfam" id="PF13575"/>
    </source>
</evidence>
<dbReference type="GO" id="GO:0031179">
    <property type="term" value="P:peptide modification"/>
    <property type="evidence" value="ECO:0007669"/>
    <property type="project" value="InterPro"/>
</dbReference>
<accession>A0A074INJ4</accession>
<comment type="caution">
    <text evidence="3">The sequence shown here is derived from an EMBL/GenBank/DDBJ whole genome shotgun (WGS) entry which is preliminary data.</text>
</comment>
<dbReference type="Gene3D" id="1.50.10.20">
    <property type="match status" value="1"/>
</dbReference>
<dbReference type="SUPFAM" id="SSF158745">
    <property type="entry name" value="LanC-like"/>
    <property type="match status" value="1"/>
</dbReference>
<dbReference type="Pfam" id="PF05147">
    <property type="entry name" value="LANC_like"/>
    <property type="match status" value="1"/>
</dbReference>
<sequence>MNHQEQLYSQFNKFPKVFIEKKIPEVLNEDVKVLKQVEKNISDYYRSTLIYLINEKRIEGKLIGDTAELRYDYFNNVLCKNGDILEEIEERFPTISQRVIISIEQYLDLLKCVKKHFSIDFSILKKIKFICSDDENPNLNNLDIKVTGDIHNGSGVCILSYDGQKLVYKKKSSKPNHLLKKLDNQVSKYLKKEIQFVPDFLDREGYFWETFIDSKPVCSIDEAKEFYKRMGYLVAYAYILNISDLHFENLISHNVQPILVDAETVFSVSPYETVADNNATLEIIRDSRNSVLSTGLLPVSEADKIFGGDTSGVLGGTLIGEARVLINQNRDDIHVEKQKYKTENQAHLPYRVGQTGLRNYLNAEDYIDSIKMGYLELSHFIIDNKEFLKQLYLSFSDLKTRVLFRNTRDYSLVRQLLTSPIYCNQSNVLFEKMSDKLSNFESLNLCESEEKQLLNMNIPYFYSRISDVDIKDNETIVWKLKDSALTEALKKLERFDLSIMREQVDLIEFSIKTPNALYSTELQESYKKFNNLNSDKEVLFAGINTLVDTILNNEKCSKLDGSTNWLTLKVTDYDAFELEPMDLSIYEGISGLSIALCEVYDLVNSERQEKIYNCIHRIFLTLSNSYDSVQNQSYYVGKLGILSALKRIQLITGQKISKSILDRNKDYSLDLNVSSADFLSSFPNEIVALYRSDLSIKNLRQALDKLIDLKINYENYIAWDNLESNNVSLAHGNLGIELALHYIAGILDNSKALEMLFQANNFDNRQKISQGWIDKRNNSTSANWCHGSTGVLVARLAQLELDKKFQLIPSARRKELEADIRHAVSQIIEVGFNMTNFSICHGTSGNLLALNYYRSYLKGHEAQELEKILEIEYRKLHSFGLENGWMCSFNTKYNVYGIMNGLSGILYSTAKYIKRDNSLDLLIPTL</sequence>
<dbReference type="RefSeq" id="WP_037601363.1">
    <property type="nucleotide sequence ID" value="NZ_JADOZZ010000004.1"/>
</dbReference>
<dbReference type="InterPro" id="IPR007822">
    <property type="entry name" value="LANC-like"/>
</dbReference>
<dbReference type="EMBL" id="JJMT01000009">
    <property type="protein sequence ID" value="KEO45848.1"/>
    <property type="molecule type" value="Genomic_DNA"/>
</dbReference>
<evidence type="ECO:0000313" key="5">
    <source>
        <dbReference type="Proteomes" id="UP000027855"/>
    </source>
</evidence>
<proteinExistence type="predicted"/>